<evidence type="ECO:0000313" key="7">
    <source>
        <dbReference type="Proteomes" id="UP000559987"/>
    </source>
</evidence>
<feature type="domain" description="Organic solvent tolerance-like N-terminal" evidence="5">
    <location>
        <begin position="33"/>
        <end position="141"/>
    </location>
</feature>
<protein>
    <recommendedName>
        <fullName evidence="4">Lipopolysaccharide export system protein LptA</fullName>
    </recommendedName>
</protein>
<evidence type="ECO:0000256" key="1">
    <source>
        <dbReference type="ARBA" id="ARBA00022448"/>
    </source>
</evidence>
<evidence type="ECO:0000256" key="3">
    <source>
        <dbReference type="ARBA" id="ARBA00022764"/>
    </source>
</evidence>
<comment type="subunit">
    <text evidence="4">Component of the lipopolysaccharide transport and assembly complex.</text>
</comment>
<comment type="similarity">
    <text evidence="4">Belongs to the LptA family.</text>
</comment>
<dbReference type="GO" id="GO:0009279">
    <property type="term" value="C:cell outer membrane"/>
    <property type="evidence" value="ECO:0007669"/>
    <property type="project" value="TreeGrafter"/>
</dbReference>
<dbReference type="Pfam" id="PF03968">
    <property type="entry name" value="LptD_N"/>
    <property type="match status" value="1"/>
</dbReference>
<feature type="signal peptide" evidence="4">
    <location>
        <begin position="1"/>
        <end position="23"/>
    </location>
</feature>
<dbReference type="GO" id="GO:0001530">
    <property type="term" value="F:lipopolysaccharide binding"/>
    <property type="evidence" value="ECO:0007669"/>
    <property type="project" value="InterPro"/>
</dbReference>
<evidence type="ECO:0000256" key="4">
    <source>
        <dbReference type="HAMAP-Rule" id="MF_01914"/>
    </source>
</evidence>
<keyword evidence="7" id="KW-1185">Reference proteome</keyword>
<keyword evidence="3 4" id="KW-0574">Periplasm</keyword>
<evidence type="ECO:0000313" key="6">
    <source>
        <dbReference type="EMBL" id="MBB3169153.1"/>
    </source>
</evidence>
<dbReference type="GO" id="GO:0017089">
    <property type="term" value="F:glycolipid transfer activity"/>
    <property type="evidence" value="ECO:0007669"/>
    <property type="project" value="TreeGrafter"/>
</dbReference>
<dbReference type="HAMAP" id="MF_01914">
    <property type="entry name" value="LPS_assembly_LptA"/>
    <property type="match status" value="1"/>
</dbReference>
<dbReference type="PANTHER" id="PTHR36504">
    <property type="entry name" value="LIPOPOLYSACCHARIDE EXPORT SYSTEM PROTEIN LPTA"/>
    <property type="match status" value="1"/>
</dbReference>
<dbReference type="InterPro" id="IPR005653">
    <property type="entry name" value="OstA-like_N"/>
</dbReference>
<evidence type="ECO:0000256" key="2">
    <source>
        <dbReference type="ARBA" id="ARBA00022729"/>
    </source>
</evidence>
<dbReference type="Proteomes" id="UP000559987">
    <property type="component" value="Unassembled WGS sequence"/>
</dbReference>
<feature type="chain" id="PRO_5033172599" description="Lipopolysaccharide export system protein LptA" evidence="4">
    <location>
        <begin position="24"/>
        <end position="174"/>
    </location>
</feature>
<dbReference type="RefSeq" id="WP_183910641.1">
    <property type="nucleotide sequence ID" value="NZ_JACHXZ010000003.1"/>
</dbReference>
<comment type="function">
    <text evidence="4">Involved in the assembly of lipopolysaccharide (LPS). Required for the translocation of LPS from the inner membrane to the outer membrane. May form a bridge between the inner membrane and the outer membrane, via interactions with LptC and LptD, thereby facilitating LPS transfer across the periplasm.</text>
</comment>
<evidence type="ECO:0000259" key="5">
    <source>
        <dbReference type="Pfam" id="PF03968"/>
    </source>
</evidence>
<comment type="subcellular location">
    <subcellularLocation>
        <location evidence="4">Periplasm</location>
    </subcellularLocation>
</comment>
<gene>
    <name evidence="4" type="primary">lptA</name>
    <name evidence="6" type="ORF">FHS30_002361</name>
</gene>
<organism evidence="6 7">
    <name type="scientific">Simiduia aestuariiviva</name>
    <dbReference type="NCBI Taxonomy" id="1510459"/>
    <lineage>
        <taxon>Bacteria</taxon>
        <taxon>Pseudomonadati</taxon>
        <taxon>Pseudomonadota</taxon>
        <taxon>Gammaproteobacteria</taxon>
        <taxon>Cellvibrionales</taxon>
        <taxon>Cellvibrionaceae</taxon>
        <taxon>Simiduia</taxon>
    </lineage>
</organism>
<dbReference type="InterPro" id="IPR052037">
    <property type="entry name" value="LPS_export_LptA"/>
</dbReference>
<dbReference type="GO" id="GO:0030288">
    <property type="term" value="C:outer membrane-bounded periplasmic space"/>
    <property type="evidence" value="ECO:0007669"/>
    <property type="project" value="TreeGrafter"/>
</dbReference>
<dbReference type="PANTHER" id="PTHR36504:SF1">
    <property type="entry name" value="LIPOPOLYSACCHARIDE EXPORT SYSTEM PROTEIN LPTA"/>
    <property type="match status" value="1"/>
</dbReference>
<dbReference type="NCBIfam" id="TIGR03002">
    <property type="entry name" value="outer_YhbN_LptA"/>
    <property type="match status" value="1"/>
</dbReference>
<accession>A0A839UN56</accession>
<keyword evidence="2 4" id="KW-0732">Signal</keyword>
<dbReference type="InterPro" id="IPR014340">
    <property type="entry name" value="LptA"/>
</dbReference>
<comment type="caution">
    <text evidence="6">The sequence shown here is derived from an EMBL/GenBank/DDBJ whole genome shotgun (WGS) entry which is preliminary data.</text>
</comment>
<dbReference type="Gene3D" id="2.60.450.10">
    <property type="entry name" value="Lipopolysaccharide (LPS) transport protein A like domain"/>
    <property type="match status" value="1"/>
</dbReference>
<dbReference type="AlphaFoldDB" id="A0A839UN56"/>
<reference evidence="6 7" key="1">
    <citation type="submission" date="2020-08" db="EMBL/GenBank/DDBJ databases">
        <title>Genomic Encyclopedia of Type Strains, Phase III (KMG-III): the genomes of soil and plant-associated and newly described type strains.</title>
        <authorList>
            <person name="Whitman W."/>
        </authorList>
    </citation>
    <scope>NUCLEOTIDE SEQUENCE [LARGE SCALE GENOMIC DNA]</scope>
    <source>
        <strain evidence="6 7">CECT 8571</strain>
    </source>
</reference>
<dbReference type="GO" id="GO:0043165">
    <property type="term" value="P:Gram-negative-bacterium-type cell outer membrane assembly"/>
    <property type="evidence" value="ECO:0007669"/>
    <property type="project" value="UniProtKB-UniRule"/>
</dbReference>
<proteinExistence type="inferred from homology"/>
<dbReference type="GO" id="GO:0015920">
    <property type="term" value="P:lipopolysaccharide transport"/>
    <property type="evidence" value="ECO:0007669"/>
    <property type="project" value="UniProtKB-UniRule"/>
</dbReference>
<name>A0A839UN56_9GAMM</name>
<sequence length="174" mass="18990" precursor="true">MNRIRTAALALLCSVCLIPLAQALPTDRDQPIHIDADTADLDQKAGILTYIGNVVIDQGSIHIEAAKAVIYSKNSEVYRVVATGGPAHFQQQPELNKPLVKAQGNSLVYDVSSEKLTITEHARVEQNGSVITGDVINYDIHLATVEAGRRTENSERVKVILQPQNKKPVEQDAE</sequence>
<keyword evidence="1 4" id="KW-0813">Transport</keyword>
<dbReference type="EMBL" id="JACHXZ010000003">
    <property type="protein sequence ID" value="MBB3169153.1"/>
    <property type="molecule type" value="Genomic_DNA"/>
</dbReference>